<organism evidence="2 3">
    <name type="scientific">Stegodyphus mimosarum</name>
    <name type="common">African social velvet spider</name>
    <dbReference type="NCBI Taxonomy" id="407821"/>
    <lineage>
        <taxon>Eukaryota</taxon>
        <taxon>Metazoa</taxon>
        <taxon>Ecdysozoa</taxon>
        <taxon>Arthropoda</taxon>
        <taxon>Chelicerata</taxon>
        <taxon>Arachnida</taxon>
        <taxon>Araneae</taxon>
        <taxon>Araneomorphae</taxon>
        <taxon>Entelegynae</taxon>
        <taxon>Eresoidea</taxon>
        <taxon>Eresidae</taxon>
        <taxon>Stegodyphus</taxon>
    </lineage>
</organism>
<feature type="non-terminal residue" evidence="2">
    <location>
        <position position="55"/>
    </location>
</feature>
<name>A0A087U2W8_STEMI</name>
<keyword evidence="1" id="KW-0175">Coiled coil</keyword>
<evidence type="ECO:0000313" key="2">
    <source>
        <dbReference type="EMBL" id="KFM71707.1"/>
    </source>
</evidence>
<dbReference type="Pfam" id="PF19057">
    <property type="entry name" value="PH_19"/>
    <property type="match status" value="1"/>
</dbReference>
<keyword evidence="3" id="KW-1185">Reference proteome</keyword>
<dbReference type="AlphaFoldDB" id="A0A087U2W8"/>
<evidence type="ECO:0000313" key="3">
    <source>
        <dbReference type="Proteomes" id="UP000054359"/>
    </source>
</evidence>
<feature type="coiled-coil region" evidence="1">
    <location>
        <begin position="18"/>
        <end position="45"/>
    </location>
</feature>
<evidence type="ECO:0000256" key="1">
    <source>
        <dbReference type="SAM" id="Coils"/>
    </source>
</evidence>
<protein>
    <submittedName>
        <fullName evidence="2">Uncharacterized protein</fullName>
    </submittedName>
</protein>
<accession>A0A087U2W8</accession>
<sequence length="55" mass="6263">MNKYKLLTRFSLDNLDVAKSTDSGLKKLLKDIESLEEDVSLLNQISELISKLNTH</sequence>
<dbReference type="EMBL" id="KK117895">
    <property type="protein sequence ID" value="KFM71707.1"/>
    <property type="molecule type" value="Genomic_DNA"/>
</dbReference>
<reference evidence="2 3" key="1">
    <citation type="submission" date="2013-11" db="EMBL/GenBank/DDBJ databases">
        <title>Genome sequencing of Stegodyphus mimosarum.</title>
        <authorList>
            <person name="Bechsgaard J."/>
        </authorList>
    </citation>
    <scope>NUCLEOTIDE SEQUENCE [LARGE SCALE GENOMIC DNA]</scope>
</reference>
<dbReference type="STRING" id="407821.A0A087U2W8"/>
<dbReference type="OrthoDB" id="4066896at2759"/>
<dbReference type="Proteomes" id="UP000054359">
    <property type="component" value="Unassembled WGS sequence"/>
</dbReference>
<gene>
    <name evidence="2" type="ORF">X975_10828</name>
</gene>
<proteinExistence type="predicted"/>